<dbReference type="EMBL" id="UFAJ01000012">
    <property type="protein sequence ID" value="SSD58424.1"/>
    <property type="molecule type" value="Genomic_DNA"/>
</dbReference>
<keyword evidence="10" id="KW-1185">Reference proteome</keyword>
<protein>
    <submittedName>
        <fullName evidence="9">Related to Vacuolar transporter chaperone 3</fullName>
    </submittedName>
</protein>
<dbReference type="InterPro" id="IPR051572">
    <property type="entry name" value="VTC_Complex_Subunit"/>
</dbReference>
<dbReference type="PANTHER" id="PTHR46140:SF2">
    <property type="entry name" value="VACUOLAR TRANSPORTER CHAPERONE 3 COMPLEX SUBUNIT 3-RELATED"/>
    <property type="match status" value="1"/>
</dbReference>
<dbReference type="Pfam" id="PF02656">
    <property type="entry name" value="DUF202"/>
    <property type="match status" value="1"/>
</dbReference>
<dbReference type="OrthoDB" id="6493944at2759"/>
<evidence type="ECO:0000256" key="7">
    <source>
        <dbReference type="SAM" id="Phobius"/>
    </source>
</evidence>
<dbReference type="InterPro" id="IPR004331">
    <property type="entry name" value="SPX_dom"/>
</dbReference>
<dbReference type="GO" id="GO:0000329">
    <property type="term" value="C:fungal-type vacuole membrane"/>
    <property type="evidence" value="ECO:0007669"/>
    <property type="project" value="TreeGrafter"/>
</dbReference>
<organism evidence="9 10">
    <name type="scientific">Saccharomycodes ludwigii</name>
    <dbReference type="NCBI Taxonomy" id="36035"/>
    <lineage>
        <taxon>Eukaryota</taxon>
        <taxon>Fungi</taxon>
        <taxon>Dikarya</taxon>
        <taxon>Ascomycota</taxon>
        <taxon>Saccharomycotina</taxon>
        <taxon>Saccharomycetes</taxon>
        <taxon>Saccharomycodales</taxon>
        <taxon>Saccharomycodaceae</taxon>
        <taxon>Saccharomycodes</taxon>
    </lineage>
</organism>
<accession>A0A376B1S5</accession>
<dbReference type="Gene3D" id="3.20.100.30">
    <property type="entry name" value="VTC, catalytic tunnel domain"/>
    <property type="match status" value="1"/>
</dbReference>
<dbReference type="AlphaFoldDB" id="A0A376B1S5"/>
<dbReference type="InterPro" id="IPR018966">
    <property type="entry name" value="VTC_domain"/>
</dbReference>
<feature type="transmembrane region" description="Helical" evidence="7">
    <location>
        <begin position="760"/>
        <end position="778"/>
    </location>
</feature>
<feature type="compositionally biased region" description="Basic residues" evidence="6">
    <location>
        <begin position="687"/>
        <end position="697"/>
    </location>
</feature>
<dbReference type="Proteomes" id="UP000262825">
    <property type="component" value="Unassembled WGS sequence"/>
</dbReference>
<keyword evidence="5 7" id="KW-0472">Membrane</keyword>
<evidence type="ECO:0000256" key="5">
    <source>
        <dbReference type="ARBA" id="ARBA00023136"/>
    </source>
</evidence>
<sequence length="902" mass="102492">MLFGVKLANDIYPPWRDSYINYDKLKNLLKEQQASKNWTDKDESEFVSVLDEELEKVYTFQTKKYHQVMEKLNKLEDETDDNNDLSKVNMKVFHDILETCLNEAQELDNFSRLNFTGFTKIVKKHDKLHPNYPSVRSLLQVRLKELPFHSEEYSPLLYKISYLYNIFRCNNPSSASNIANSTTSALGSKSLEQSFKLNSVSQSEENVYDSFKFWIHPDNLMEVKTRILRHLPVLVYAAPPNENDDLIDRLESNLINGDIHNFNEDELSYGGSSATSSDADNSKKSLLTNNKNGGVIAASTFAKAGNGKGNGTAKKRESGSRSKANYYDPVITTIYFDNTDLELYNDKLLKTNQAPTLRLRWTGRLANKPDVFLEERVHVEDSVTHNNDFDETRIQIKPKFISGFIRGNREYKDKSVAKLRESGNQQSDLAKLEHDFDSIQSFITTKSLEPVLRAMYIRTAFQIPGDDRIRVTIDSDILYIREDSFDQDRPVRDPRSWHRTDIDSSVANPLKFLRVGEFFKFPFSVMEIKVKRPAAASHTNFTSPALYNSKHSKWISELTNSHLVKEVPKFSKFVQGIASLFGEDDKLDILPFWLPDLESDIKKDPQQAYEEEKKKLKKQKEAERRVSKLQRFSVVSSSGTGNMIADNMASNTADNTEALNVSADIEDHESSEEEDESNSAIGGSSSKNKKKTKKNKKNRLANPKFFQVLTNPKLTGVDSEDDEFELPAGVKKPTQYLKNAGPVKVEAKVWLANERTFNKWLSVTTLLSALTFSIYSSVKRAAFPHLADTLAYIYFGLTIFTGLWSYRTFTHRLNVIRERSGQHLDAPLGPLLVALVVAVTLCVNFVVAFRESYKNRYGDLVDNNAANVFINSVGSELPNTLKPIQEFIYKVVGAASASVTEN</sequence>
<evidence type="ECO:0000313" key="10">
    <source>
        <dbReference type="Proteomes" id="UP000262825"/>
    </source>
</evidence>
<dbReference type="GO" id="GO:0006799">
    <property type="term" value="P:polyphosphate biosynthetic process"/>
    <property type="evidence" value="ECO:0007669"/>
    <property type="project" value="UniProtKB-ARBA"/>
</dbReference>
<comment type="subcellular location">
    <subcellularLocation>
        <location evidence="1">Vacuole membrane</location>
        <topology evidence="1">Multi-pass membrane protein</topology>
    </subcellularLocation>
</comment>
<proteinExistence type="predicted"/>
<feature type="compositionally biased region" description="Acidic residues" evidence="6">
    <location>
        <begin position="664"/>
        <end position="677"/>
    </location>
</feature>
<evidence type="ECO:0000256" key="3">
    <source>
        <dbReference type="ARBA" id="ARBA00022692"/>
    </source>
</evidence>
<dbReference type="InterPro" id="IPR003807">
    <property type="entry name" value="DUF202"/>
</dbReference>
<dbReference type="GO" id="GO:0033254">
    <property type="term" value="C:vacuolar transporter chaperone complex"/>
    <property type="evidence" value="ECO:0007669"/>
    <property type="project" value="UniProtKB-ARBA"/>
</dbReference>
<dbReference type="Pfam" id="PF09359">
    <property type="entry name" value="VTC"/>
    <property type="match status" value="1"/>
</dbReference>
<gene>
    <name evidence="9" type="ORF">SCODWIG_00185</name>
</gene>
<evidence type="ECO:0000259" key="8">
    <source>
        <dbReference type="PROSITE" id="PS51382"/>
    </source>
</evidence>
<dbReference type="VEuPathDB" id="FungiDB:SCODWIG_00185"/>
<keyword evidence="3 7" id="KW-0812">Transmembrane</keyword>
<name>A0A376B1S5_9ASCO</name>
<dbReference type="CDD" id="cd14480">
    <property type="entry name" value="SPX_VTC2_like"/>
    <property type="match status" value="1"/>
</dbReference>
<feature type="region of interest" description="Disordered" evidence="6">
    <location>
        <begin position="664"/>
        <end position="697"/>
    </location>
</feature>
<keyword evidence="4 7" id="KW-1133">Transmembrane helix</keyword>
<feature type="transmembrane region" description="Helical" evidence="7">
    <location>
        <begin position="829"/>
        <end position="849"/>
    </location>
</feature>
<evidence type="ECO:0000256" key="1">
    <source>
        <dbReference type="ARBA" id="ARBA00004128"/>
    </source>
</evidence>
<evidence type="ECO:0000256" key="2">
    <source>
        <dbReference type="ARBA" id="ARBA00022554"/>
    </source>
</evidence>
<keyword evidence="2" id="KW-0926">Vacuole</keyword>
<feature type="domain" description="SPX" evidence="8">
    <location>
        <begin position="1"/>
        <end position="139"/>
    </location>
</feature>
<dbReference type="InterPro" id="IPR042267">
    <property type="entry name" value="VTC_sf"/>
</dbReference>
<evidence type="ECO:0000313" key="9">
    <source>
        <dbReference type="EMBL" id="SSD58424.1"/>
    </source>
</evidence>
<evidence type="ECO:0000256" key="6">
    <source>
        <dbReference type="SAM" id="MobiDB-lite"/>
    </source>
</evidence>
<reference evidence="10" key="1">
    <citation type="submission" date="2018-06" db="EMBL/GenBank/DDBJ databases">
        <authorList>
            <person name="Guldener U."/>
        </authorList>
    </citation>
    <scope>NUCLEOTIDE SEQUENCE [LARGE SCALE GENOMIC DNA]</scope>
    <source>
        <strain evidence="10">UTAD17</strain>
    </source>
</reference>
<feature type="transmembrane region" description="Helical" evidence="7">
    <location>
        <begin position="790"/>
        <end position="809"/>
    </location>
</feature>
<dbReference type="PANTHER" id="PTHR46140">
    <property type="entry name" value="VACUOLAR TRANSPORTER CHAPERONE 1-RELATED"/>
    <property type="match status" value="1"/>
</dbReference>
<dbReference type="PROSITE" id="PS51382">
    <property type="entry name" value="SPX"/>
    <property type="match status" value="1"/>
</dbReference>
<evidence type="ECO:0000256" key="4">
    <source>
        <dbReference type="ARBA" id="ARBA00022989"/>
    </source>
</evidence>